<comment type="caution">
    <text evidence="3">The sequence shown here is derived from an EMBL/GenBank/DDBJ whole genome shotgun (WGS) entry which is preliminary data.</text>
</comment>
<evidence type="ECO:0000313" key="4">
    <source>
        <dbReference type="Proteomes" id="UP000095149"/>
    </source>
</evidence>
<dbReference type="Proteomes" id="UP000095149">
    <property type="component" value="Unassembled WGS sequence"/>
</dbReference>
<evidence type="ECO:0000256" key="1">
    <source>
        <dbReference type="SAM" id="MobiDB-lite"/>
    </source>
</evidence>
<proteinExistence type="predicted"/>
<sequence length="234" mass="26256">MSFPFHPEAFALLAVIATLAEDPPPYRSRSRLDFAARHRFPPLPVSNILTHKGPRGAHTFQHLAAGHTCTPECHVDRRQFWAANLDSTRWFPDDLPSMNPVYPTGPIHNTVVLDHPAILNSGLNINSSSSNRSNGNPSRAATGSQSRASSTPDRSPGRPDPSLSSRSNPRKRRHHMLDDSQEHHRPHRRSRRNQVIQYDEEGDRPGVARSEGGDEEEEDEANRLPYVLQPRDVL</sequence>
<protein>
    <submittedName>
        <fullName evidence="3">Uncharacterized protein</fullName>
    </submittedName>
</protein>
<dbReference type="EMBL" id="MEKH01000001">
    <property type="protein sequence ID" value="ODO11260.1"/>
    <property type="molecule type" value="Genomic_DNA"/>
</dbReference>
<feature type="chain" id="PRO_5009130926" evidence="2">
    <location>
        <begin position="21"/>
        <end position="234"/>
    </location>
</feature>
<organism evidence="3 4">
    <name type="scientific">Cryptococcus amylolentus CBS 6273</name>
    <dbReference type="NCBI Taxonomy" id="1296118"/>
    <lineage>
        <taxon>Eukaryota</taxon>
        <taxon>Fungi</taxon>
        <taxon>Dikarya</taxon>
        <taxon>Basidiomycota</taxon>
        <taxon>Agaricomycotina</taxon>
        <taxon>Tremellomycetes</taxon>
        <taxon>Tremellales</taxon>
        <taxon>Cryptococcaceae</taxon>
        <taxon>Cryptococcus</taxon>
    </lineage>
</organism>
<dbReference type="AlphaFoldDB" id="A0A1E3KDU2"/>
<gene>
    <name evidence="3" type="ORF">I350_00035</name>
</gene>
<keyword evidence="2" id="KW-0732">Signal</keyword>
<feature type="signal peptide" evidence="2">
    <location>
        <begin position="1"/>
        <end position="20"/>
    </location>
</feature>
<feature type="compositionally biased region" description="Low complexity" evidence="1">
    <location>
        <begin position="124"/>
        <end position="139"/>
    </location>
</feature>
<dbReference type="OrthoDB" id="10460279at2759"/>
<feature type="compositionally biased region" description="Polar residues" evidence="1">
    <location>
        <begin position="141"/>
        <end position="153"/>
    </location>
</feature>
<accession>A0A1E3KDU2</accession>
<evidence type="ECO:0000313" key="3">
    <source>
        <dbReference type="EMBL" id="ODO11260.1"/>
    </source>
</evidence>
<reference evidence="3 4" key="1">
    <citation type="submission" date="2016-06" db="EMBL/GenBank/DDBJ databases">
        <title>Evolution of pathogenesis and genome organization in the Tremellales.</title>
        <authorList>
            <person name="Cuomo C."/>
            <person name="Litvintseva A."/>
            <person name="Heitman J."/>
            <person name="Chen Y."/>
            <person name="Sun S."/>
            <person name="Springer D."/>
            <person name="Dromer F."/>
            <person name="Young S."/>
            <person name="Zeng Q."/>
            <person name="Chapman S."/>
            <person name="Gujja S."/>
            <person name="Saif S."/>
            <person name="Birren B."/>
        </authorList>
    </citation>
    <scope>NUCLEOTIDE SEQUENCE [LARGE SCALE GENOMIC DNA]</scope>
    <source>
        <strain evidence="3 4">CBS 6273</strain>
    </source>
</reference>
<evidence type="ECO:0000256" key="2">
    <source>
        <dbReference type="SAM" id="SignalP"/>
    </source>
</evidence>
<feature type="region of interest" description="Disordered" evidence="1">
    <location>
        <begin position="124"/>
        <end position="234"/>
    </location>
</feature>
<name>A0A1E3KDU2_9TREE</name>